<dbReference type="PANTHER" id="PTHR24252">
    <property type="entry name" value="ACROSIN-RELATED"/>
    <property type="match status" value="1"/>
</dbReference>
<dbReference type="PRINTS" id="PR00722">
    <property type="entry name" value="CHYMOTRYPSIN"/>
</dbReference>
<dbReference type="InterPro" id="IPR009003">
    <property type="entry name" value="Peptidase_S1_PA"/>
</dbReference>
<dbReference type="InterPro" id="IPR043504">
    <property type="entry name" value="Peptidase_S1_PA_chymotrypsin"/>
</dbReference>
<keyword evidence="9" id="KW-1133">Transmembrane helix</keyword>
<dbReference type="Gene3D" id="2.40.10.10">
    <property type="entry name" value="Trypsin-like serine proteases"/>
    <property type="match status" value="1"/>
</dbReference>
<dbReference type="InterPro" id="IPR001190">
    <property type="entry name" value="SRCR"/>
</dbReference>
<dbReference type="InterPro" id="IPR018114">
    <property type="entry name" value="TRYPSIN_HIS"/>
</dbReference>
<dbReference type="GO" id="GO:0004252">
    <property type="term" value="F:serine-type endopeptidase activity"/>
    <property type="evidence" value="ECO:0007669"/>
    <property type="project" value="InterPro"/>
</dbReference>
<evidence type="ECO:0000256" key="7">
    <source>
        <dbReference type="RuleBase" id="RU363034"/>
    </source>
</evidence>
<name>A0A8C1TPY1_CYPCA</name>
<dbReference type="PANTHER" id="PTHR24252:SF30">
    <property type="entry name" value="TRANSMEMBRANE SERINE PROTEASE 2"/>
    <property type="match status" value="1"/>
</dbReference>
<keyword evidence="9" id="KW-0812">Transmembrane</keyword>
<evidence type="ECO:0000256" key="3">
    <source>
        <dbReference type="ARBA" id="ARBA00022825"/>
    </source>
</evidence>
<organism evidence="12 13">
    <name type="scientific">Cyprinus carpio</name>
    <name type="common">Common carp</name>
    <dbReference type="NCBI Taxonomy" id="7962"/>
    <lineage>
        <taxon>Eukaryota</taxon>
        <taxon>Metazoa</taxon>
        <taxon>Chordata</taxon>
        <taxon>Craniata</taxon>
        <taxon>Vertebrata</taxon>
        <taxon>Euteleostomi</taxon>
        <taxon>Actinopterygii</taxon>
        <taxon>Neopterygii</taxon>
        <taxon>Teleostei</taxon>
        <taxon>Ostariophysi</taxon>
        <taxon>Cypriniformes</taxon>
        <taxon>Cyprinidae</taxon>
        <taxon>Cyprininae</taxon>
        <taxon>Cyprinus</taxon>
    </lineage>
</organism>
<evidence type="ECO:0000259" key="10">
    <source>
        <dbReference type="PROSITE" id="PS50240"/>
    </source>
</evidence>
<evidence type="ECO:0000259" key="11">
    <source>
        <dbReference type="PROSITE" id="PS50287"/>
    </source>
</evidence>
<keyword evidence="5" id="KW-0325">Glycoprotein</keyword>
<protein>
    <submittedName>
        <fullName evidence="12">Transmembrane serine protease 2</fullName>
    </submittedName>
</protein>
<feature type="transmembrane region" description="Helical" evidence="9">
    <location>
        <begin position="136"/>
        <end position="161"/>
    </location>
</feature>
<keyword evidence="1 7" id="KW-0645">Protease</keyword>
<keyword evidence="9" id="KW-0472">Membrane</keyword>
<dbReference type="PROSITE" id="PS00135">
    <property type="entry name" value="TRYPSIN_SER"/>
    <property type="match status" value="1"/>
</dbReference>
<keyword evidence="2 7" id="KW-0378">Hydrolase</keyword>
<dbReference type="SUPFAM" id="SSF56487">
    <property type="entry name" value="SRCR-like"/>
    <property type="match status" value="1"/>
</dbReference>
<dbReference type="InterPro" id="IPR001314">
    <property type="entry name" value="Peptidase_S1A"/>
</dbReference>
<dbReference type="Pfam" id="PF00089">
    <property type="entry name" value="Trypsin"/>
    <property type="match status" value="1"/>
</dbReference>
<dbReference type="SUPFAM" id="SSF50494">
    <property type="entry name" value="Trypsin-like serine proteases"/>
    <property type="match status" value="1"/>
</dbReference>
<feature type="domain" description="Peptidase S1" evidence="10">
    <location>
        <begin position="302"/>
        <end position="534"/>
    </location>
</feature>
<dbReference type="PROSITE" id="PS50287">
    <property type="entry name" value="SRCR_2"/>
    <property type="match status" value="1"/>
</dbReference>
<accession>A0A8C1TPY1</accession>
<evidence type="ECO:0000313" key="12">
    <source>
        <dbReference type="Ensembl" id="ENSCCRP00015025181.1"/>
    </source>
</evidence>
<keyword evidence="3 7" id="KW-0720">Serine protease</keyword>
<dbReference type="Proteomes" id="UP000694700">
    <property type="component" value="Unplaced"/>
</dbReference>
<dbReference type="GO" id="GO:0006508">
    <property type="term" value="P:proteolysis"/>
    <property type="evidence" value="ECO:0007669"/>
    <property type="project" value="UniProtKB-KW"/>
</dbReference>
<sequence>MDVLLYVQSADLSLRFKFKCFLDCVLQFKGSQRQTMQTADTIYDNVSHLNYGFQHEEQRPPPYAPPSGINPALPQYPGPQNPQHLYQNSERYSPAQSLHQYTPQTAAVNTHHTVTPGPYLDVNPAHKVSRRKKWPIILGIVITLLVVAGVIAVVLWFYGVFDCLQGRRCQTDNECVSFSQWCNGEHNCPSGDNKTQCFRLFGSNFLLQMYSNVTLKWENVCSDGWNDSLGMQACEEMGYERSTYVGYEEFYSSASTDYMLAKTDSLSSSNLTGFLSKTSYCPSNKAVALKCIVCGQNRETRIVGGTTVTSKGVWPWQVSLQISRRHLCGGSVITPYWIVTAAHCVHENSDARDWTVYAGYLTLAEMQSATGNSVSRIVIHNFDPRTNENDIALMKLNSPLTITTNVRPVCLPNKGMYFTAPQECYVTGWGALFSGGSPSQTLQEAKIQLIDRTTCNSQPVYDRQITDTMICAGKLEGGVDSCQGDSGGPLVTKENSLWWLVGDTSWGDGCAFRNKPGVYGNVTYFLDWIYEQMRKY</sequence>
<evidence type="ECO:0000256" key="2">
    <source>
        <dbReference type="ARBA" id="ARBA00022801"/>
    </source>
</evidence>
<comment type="caution">
    <text evidence="6">Lacks conserved residue(s) required for the propagation of feature annotation.</text>
</comment>
<dbReference type="InterPro" id="IPR033116">
    <property type="entry name" value="TRYPSIN_SER"/>
</dbReference>
<dbReference type="Gene3D" id="3.10.250.10">
    <property type="entry name" value="SRCR-like domain"/>
    <property type="match status" value="1"/>
</dbReference>
<dbReference type="SMART" id="SM00202">
    <property type="entry name" value="SR"/>
    <property type="match status" value="1"/>
</dbReference>
<dbReference type="Pfam" id="PF15494">
    <property type="entry name" value="SRCR_2"/>
    <property type="match status" value="1"/>
</dbReference>
<keyword evidence="4" id="KW-1015">Disulfide bond</keyword>
<feature type="domain" description="SRCR" evidence="11">
    <location>
        <begin position="207"/>
        <end position="305"/>
    </location>
</feature>
<dbReference type="Ensembl" id="ENSCCRT00015026087.1">
    <property type="protein sequence ID" value="ENSCCRP00015025181.1"/>
    <property type="gene ID" value="ENSCCRG00015010684.1"/>
</dbReference>
<proteinExistence type="predicted"/>
<evidence type="ECO:0000313" key="13">
    <source>
        <dbReference type="Proteomes" id="UP000694700"/>
    </source>
</evidence>
<dbReference type="AlphaFoldDB" id="A0A8C1TPY1"/>
<dbReference type="SMART" id="SM00020">
    <property type="entry name" value="Tryp_SPc"/>
    <property type="match status" value="1"/>
</dbReference>
<dbReference type="GO" id="GO:0016020">
    <property type="term" value="C:membrane"/>
    <property type="evidence" value="ECO:0007669"/>
    <property type="project" value="InterPro"/>
</dbReference>
<evidence type="ECO:0000256" key="8">
    <source>
        <dbReference type="SAM" id="MobiDB-lite"/>
    </source>
</evidence>
<reference evidence="12" key="1">
    <citation type="submission" date="2025-08" db="UniProtKB">
        <authorList>
            <consortium name="Ensembl"/>
        </authorList>
    </citation>
    <scope>IDENTIFICATION</scope>
</reference>
<evidence type="ECO:0000256" key="5">
    <source>
        <dbReference type="ARBA" id="ARBA00023180"/>
    </source>
</evidence>
<dbReference type="PROSITE" id="PS00134">
    <property type="entry name" value="TRYPSIN_HIS"/>
    <property type="match status" value="1"/>
</dbReference>
<dbReference type="FunFam" id="2.40.10.10:FF:000003">
    <property type="entry name" value="Transmembrane serine protease 3"/>
    <property type="match status" value="1"/>
</dbReference>
<feature type="region of interest" description="Disordered" evidence="8">
    <location>
        <begin position="54"/>
        <end position="86"/>
    </location>
</feature>
<dbReference type="InterPro" id="IPR001254">
    <property type="entry name" value="Trypsin_dom"/>
</dbReference>
<dbReference type="PROSITE" id="PS50240">
    <property type="entry name" value="TRYPSIN_DOM"/>
    <property type="match status" value="1"/>
</dbReference>
<evidence type="ECO:0000256" key="1">
    <source>
        <dbReference type="ARBA" id="ARBA00022670"/>
    </source>
</evidence>
<dbReference type="CDD" id="cd00190">
    <property type="entry name" value="Tryp_SPc"/>
    <property type="match status" value="1"/>
</dbReference>
<evidence type="ECO:0000256" key="6">
    <source>
        <dbReference type="PROSITE-ProRule" id="PRU00196"/>
    </source>
</evidence>
<evidence type="ECO:0000256" key="4">
    <source>
        <dbReference type="ARBA" id="ARBA00023157"/>
    </source>
</evidence>
<evidence type="ECO:0000256" key="9">
    <source>
        <dbReference type="SAM" id="Phobius"/>
    </source>
</evidence>
<dbReference type="InterPro" id="IPR036772">
    <property type="entry name" value="SRCR-like_dom_sf"/>
</dbReference>